<feature type="non-terminal residue" evidence="1">
    <location>
        <position position="1"/>
    </location>
</feature>
<dbReference type="EMBL" id="NTKD01000073">
    <property type="protein sequence ID" value="PDH36165.1"/>
    <property type="molecule type" value="Genomic_DNA"/>
</dbReference>
<accession>A0A2A5WHZ1</accession>
<evidence type="ECO:0008006" key="3">
    <source>
        <dbReference type="Google" id="ProtNLM"/>
    </source>
</evidence>
<evidence type="ECO:0000313" key="1">
    <source>
        <dbReference type="EMBL" id="PDH36165.1"/>
    </source>
</evidence>
<sequence>SYHRLSTGFDYAFNENWFLMVEAHYNSSGAESPDQYPLVRGSAPFQRGEVHLSGRRYLIPVLSWQMSPLATMSAQSIINLSDQSVFTTLTASRNVTQNTHMDIGLQWFTGDRSTFTPPFDFRTGSEFGDRPTVLFGSVRWYF</sequence>
<dbReference type="AlphaFoldDB" id="A0A2A5WHZ1"/>
<evidence type="ECO:0000313" key="2">
    <source>
        <dbReference type="Proteomes" id="UP000219327"/>
    </source>
</evidence>
<reference evidence="1 2" key="1">
    <citation type="submission" date="2017-08" db="EMBL/GenBank/DDBJ databases">
        <title>Fine stratification of microbial communities through a metagenomic profile of the photic zone.</title>
        <authorList>
            <person name="Haro-Moreno J.M."/>
            <person name="Lopez-Perez M."/>
            <person name="De La Torre J."/>
            <person name="Picazo A."/>
            <person name="Camacho A."/>
            <person name="Rodriguez-Valera F."/>
        </authorList>
    </citation>
    <scope>NUCLEOTIDE SEQUENCE [LARGE SCALE GENOMIC DNA]</scope>
    <source>
        <strain evidence="1">MED-G24</strain>
    </source>
</reference>
<dbReference type="Proteomes" id="UP000219327">
    <property type="component" value="Unassembled WGS sequence"/>
</dbReference>
<name>A0A2A5WHZ1_9GAMM</name>
<gene>
    <name evidence="1" type="ORF">CNE99_10060</name>
</gene>
<proteinExistence type="predicted"/>
<protein>
    <recommendedName>
        <fullName evidence="3">Porin</fullName>
    </recommendedName>
</protein>
<comment type="caution">
    <text evidence="1">The sequence shown here is derived from an EMBL/GenBank/DDBJ whole genome shotgun (WGS) entry which is preliminary data.</text>
</comment>
<organism evidence="1 2">
    <name type="scientific">OM182 bacterium MED-G24</name>
    <dbReference type="NCBI Taxonomy" id="1986255"/>
    <lineage>
        <taxon>Bacteria</taxon>
        <taxon>Pseudomonadati</taxon>
        <taxon>Pseudomonadota</taxon>
        <taxon>Gammaproteobacteria</taxon>
        <taxon>OMG group</taxon>
        <taxon>OM182 clade</taxon>
    </lineage>
</organism>